<feature type="compositionally biased region" description="Low complexity" evidence="1">
    <location>
        <begin position="153"/>
        <end position="172"/>
    </location>
</feature>
<keyword evidence="2" id="KW-1133">Transmembrane helix</keyword>
<dbReference type="Pfam" id="PF21946">
    <property type="entry name" value="LppM"/>
    <property type="match status" value="1"/>
</dbReference>
<keyword evidence="4" id="KW-0648">Protein biosynthesis</keyword>
<reference evidence="4 5" key="1">
    <citation type="submission" date="2020-12" db="EMBL/GenBank/DDBJ databases">
        <authorList>
            <person name="Zhou J."/>
        </authorList>
    </citation>
    <scope>NUCLEOTIDE SEQUENCE [LARGE SCALE GENOMIC DNA]</scope>
    <source>
        <strain evidence="4 5">CCUG 61299</strain>
    </source>
</reference>
<dbReference type="GO" id="GO:0003743">
    <property type="term" value="F:translation initiation factor activity"/>
    <property type="evidence" value="ECO:0007669"/>
    <property type="project" value="UniProtKB-KW"/>
</dbReference>
<dbReference type="Proteomes" id="UP000595895">
    <property type="component" value="Chromosome"/>
</dbReference>
<dbReference type="AlphaFoldDB" id="A0A7T7M9V7"/>
<keyword evidence="2" id="KW-0472">Membrane</keyword>
<evidence type="ECO:0000256" key="1">
    <source>
        <dbReference type="SAM" id="MobiDB-lite"/>
    </source>
</evidence>
<dbReference type="InterPro" id="IPR053807">
    <property type="entry name" value="LppM"/>
</dbReference>
<feature type="transmembrane region" description="Helical" evidence="2">
    <location>
        <begin position="253"/>
        <end position="270"/>
    </location>
</feature>
<name>A0A7T7M9V7_9ACTO</name>
<feature type="region of interest" description="Disordered" evidence="1">
    <location>
        <begin position="141"/>
        <end position="188"/>
    </location>
</feature>
<dbReference type="RefSeq" id="WP_200276309.1">
    <property type="nucleotide sequence ID" value="NZ_CP066802.1"/>
</dbReference>
<accession>A0A7T7M9V7</accession>
<evidence type="ECO:0000313" key="5">
    <source>
        <dbReference type="Proteomes" id="UP000595895"/>
    </source>
</evidence>
<proteinExistence type="predicted"/>
<gene>
    <name evidence="4" type="ORF">JG540_01445</name>
</gene>
<evidence type="ECO:0000256" key="2">
    <source>
        <dbReference type="SAM" id="Phobius"/>
    </source>
</evidence>
<dbReference type="EMBL" id="CP066802">
    <property type="protein sequence ID" value="QQM67593.1"/>
    <property type="molecule type" value="Genomic_DNA"/>
</dbReference>
<keyword evidence="5" id="KW-1185">Reference proteome</keyword>
<keyword evidence="2" id="KW-0812">Transmembrane</keyword>
<keyword evidence="4" id="KW-0396">Initiation factor</keyword>
<organism evidence="4 5">
    <name type="scientific">Actinomyces weissii</name>
    <dbReference type="NCBI Taxonomy" id="675090"/>
    <lineage>
        <taxon>Bacteria</taxon>
        <taxon>Bacillati</taxon>
        <taxon>Actinomycetota</taxon>
        <taxon>Actinomycetes</taxon>
        <taxon>Actinomycetales</taxon>
        <taxon>Actinomycetaceae</taxon>
        <taxon>Actinomyces</taxon>
    </lineage>
</organism>
<feature type="domain" description="LppM" evidence="3">
    <location>
        <begin position="60"/>
        <end position="225"/>
    </location>
</feature>
<sequence>MSLRLDAASSPRLLRTPGRLRLLAGLLATTAALSGCTARMDMEIKASGTFDAVIEMRDTTGTVFDAVQACSPYSSPEALGITGSSGAQVSARPLTGSEGSGCEVTVTGVPVAEVSATNGTPGTEGGQPLVVREGDLFKVALPPLTAPAPSPAPTTGGTPGAAPGAAPDGGQPATPPAPPAGGEAQAPTGSLAQLVSTHLQITFPGAVIDGGGGLVDGRTVTWTDPEVLADGVQAAGLAKAGAGLSFWERFKNWIAVGLASAVLVTGAVVIRGRRSHRGARA</sequence>
<dbReference type="KEGG" id="awe:JG540_01445"/>
<protein>
    <submittedName>
        <fullName evidence="4">Translation initiation factor 2</fullName>
    </submittedName>
</protein>
<evidence type="ECO:0000313" key="4">
    <source>
        <dbReference type="EMBL" id="QQM67593.1"/>
    </source>
</evidence>
<evidence type="ECO:0000259" key="3">
    <source>
        <dbReference type="Pfam" id="PF21946"/>
    </source>
</evidence>